<dbReference type="CDD" id="cd00067">
    <property type="entry name" value="GAL4"/>
    <property type="match status" value="1"/>
</dbReference>
<dbReference type="PROSITE" id="PS50048">
    <property type="entry name" value="ZN2_CY6_FUNGAL_2"/>
    <property type="match status" value="1"/>
</dbReference>
<keyword evidence="6" id="KW-0539">Nucleus</keyword>
<gene>
    <name evidence="10" type="ORF">PHISCL_03288</name>
</gene>
<evidence type="ECO:0000256" key="2">
    <source>
        <dbReference type="ARBA" id="ARBA00022833"/>
    </source>
</evidence>
<evidence type="ECO:0000256" key="8">
    <source>
        <dbReference type="SAM" id="MobiDB-lite"/>
    </source>
</evidence>
<accession>A0A3A2ZME0</accession>
<feature type="compositionally biased region" description="Polar residues" evidence="8">
    <location>
        <begin position="30"/>
        <end position="39"/>
    </location>
</feature>
<dbReference type="SMART" id="SM00066">
    <property type="entry name" value="GAL4"/>
    <property type="match status" value="1"/>
</dbReference>
<dbReference type="InterPro" id="IPR050335">
    <property type="entry name" value="ERT1_acuK_gluconeogen_tf"/>
</dbReference>
<dbReference type="SUPFAM" id="SSF57701">
    <property type="entry name" value="Zn2/Cys6 DNA-binding domain"/>
    <property type="match status" value="1"/>
</dbReference>
<dbReference type="PANTHER" id="PTHR47659:SF4">
    <property type="entry name" value="ZN(II)2CYS6 TRANSCRIPTION FACTOR (EUROFUNG)"/>
    <property type="match status" value="1"/>
</dbReference>
<feature type="region of interest" description="Disordered" evidence="8">
    <location>
        <begin position="15"/>
        <end position="130"/>
    </location>
</feature>
<keyword evidence="5" id="KW-0804">Transcription</keyword>
<feature type="compositionally biased region" description="Polar residues" evidence="8">
    <location>
        <begin position="234"/>
        <end position="244"/>
    </location>
</feature>
<dbReference type="AlphaFoldDB" id="A0A3A2ZME0"/>
<evidence type="ECO:0000259" key="9">
    <source>
        <dbReference type="PROSITE" id="PS50048"/>
    </source>
</evidence>
<feature type="compositionally biased region" description="Pro residues" evidence="8">
    <location>
        <begin position="468"/>
        <end position="479"/>
    </location>
</feature>
<feature type="compositionally biased region" description="Polar residues" evidence="8">
    <location>
        <begin position="481"/>
        <end position="492"/>
    </location>
</feature>
<evidence type="ECO:0000256" key="5">
    <source>
        <dbReference type="ARBA" id="ARBA00023163"/>
    </source>
</evidence>
<dbReference type="PANTHER" id="PTHR47659">
    <property type="entry name" value="ZN(II)2CYS6 TRANSCRIPTION FACTOR (EUROFUNG)-RELATED"/>
    <property type="match status" value="1"/>
</dbReference>
<dbReference type="GO" id="GO:0003677">
    <property type="term" value="F:DNA binding"/>
    <property type="evidence" value="ECO:0007669"/>
    <property type="project" value="UniProtKB-KW"/>
</dbReference>
<keyword evidence="1" id="KW-0479">Metal-binding</keyword>
<feature type="compositionally biased region" description="Polar residues" evidence="8">
    <location>
        <begin position="108"/>
        <end position="126"/>
    </location>
</feature>
<keyword evidence="4" id="KW-0238">DNA-binding</keyword>
<evidence type="ECO:0000256" key="7">
    <source>
        <dbReference type="ARBA" id="ARBA00040750"/>
    </source>
</evidence>
<feature type="region of interest" description="Disordered" evidence="8">
    <location>
        <begin position="369"/>
        <end position="524"/>
    </location>
</feature>
<sequence length="524" mass="56451">MQSVILPQSALFSTQFGHHSFNPSPERLSLNLSRSTNDRGFSPRALQLPRSMSNSNPDRDTLETAGDSRRPGHPELPQPVPTTAPVSFGPAFTSGPPSSESREPTLQRVVSTSTSEVSQRPFTANDTLPRLPPVFGGHSGSQHVEQTFTPATLAASPPGTTRTVGQKPTRRTKAHVASACVNCKKKHLGCDSARPCRRCVLAGKSATCVDVTHKKRGRPPLKAEEGSIRQYTTQMENQASSVEPSQPPHTRRTSIQRPTSSRELRPITDLQFSGGPGGIGMASTTQPQRWPTSLFPPSVDPTLSMPAGFGPRRFSVSGSPQQAIPGFNPIAAGLNPALNTGRMPLPYTSPSLALTTSASQYQQNFVPSVSPYMDNRARPPVGELSPRDTRHKNYPESPVRLPPILPATGPPGPPPGHRLSDPFPTLWALRGREEPPPEHRPRLPSQGQIEPLSCVQLRPPVSTVGHNGPPPIQSLPAPPATATQTHSVQKPSTRPREDEASAETEGEARPAKRQKMALDDMVND</sequence>
<feature type="region of interest" description="Disordered" evidence="8">
    <location>
        <begin position="234"/>
        <end position="288"/>
    </location>
</feature>
<evidence type="ECO:0000256" key="6">
    <source>
        <dbReference type="ARBA" id="ARBA00023242"/>
    </source>
</evidence>
<dbReference type="InterPro" id="IPR001138">
    <property type="entry name" value="Zn2Cys6_DnaBD"/>
</dbReference>
<organism evidence="10 11">
    <name type="scientific">Aspergillus sclerotialis</name>
    <dbReference type="NCBI Taxonomy" id="2070753"/>
    <lineage>
        <taxon>Eukaryota</taxon>
        <taxon>Fungi</taxon>
        <taxon>Dikarya</taxon>
        <taxon>Ascomycota</taxon>
        <taxon>Pezizomycotina</taxon>
        <taxon>Eurotiomycetes</taxon>
        <taxon>Eurotiomycetidae</taxon>
        <taxon>Eurotiales</taxon>
        <taxon>Aspergillaceae</taxon>
        <taxon>Aspergillus</taxon>
        <taxon>Aspergillus subgen. Polypaecilum</taxon>
    </lineage>
</organism>
<protein>
    <recommendedName>
        <fullName evidence="7">Transcription activator of gluconeogenesis acuK</fullName>
    </recommendedName>
</protein>
<evidence type="ECO:0000313" key="11">
    <source>
        <dbReference type="Proteomes" id="UP000266188"/>
    </source>
</evidence>
<comment type="caution">
    <text evidence="10">The sequence shown here is derived from an EMBL/GenBank/DDBJ whole genome shotgun (WGS) entry which is preliminary data.</text>
</comment>
<dbReference type="PROSITE" id="PS00463">
    <property type="entry name" value="ZN2_CY6_FUNGAL_1"/>
    <property type="match status" value="1"/>
</dbReference>
<keyword evidence="2" id="KW-0862">Zinc</keyword>
<feature type="compositionally biased region" description="Basic and acidic residues" evidence="8">
    <location>
        <begin position="57"/>
        <end position="73"/>
    </location>
</feature>
<evidence type="ECO:0000313" key="10">
    <source>
        <dbReference type="EMBL" id="RJE24389.1"/>
    </source>
</evidence>
<evidence type="ECO:0000256" key="3">
    <source>
        <dbReference type="ARBA" id="ARBA00023015"/>
    </source>
</evidence>
<feature type="compositionally biased region" description="Basic and acidic residues" evidence="8">
    <location>
        <begin position="385"/>
        <end position="394"/>
    </location>
</feature>
<dbReference type="GO" id="GO:0008270">
    <property type="term" value="F:zinc ion binding"/>
    <property type="evidence" value="ECO:0007669"/>
    <property type="project" value="InterPro"/>
</dbReference>
<feature type="domain" description="Zn(2)-C6 fungal-type" evidence="9">
    <location>
        <begin position="179"/>
        <end position="210"/>
    </location>
</feature>
<dbReference type="Gene3D" id="4.10.240.10">
    <property type="entry name" value="Zn(2)-C6 fungal-type DNA-binding domain"/>
    <property type="match status" value="1"/>
</dbReference>
<keyword evidence="3" id="KW-0805">Transcription regulation</keyword>
<dbReference type="STRING" id="2070753.A0A3A2ZME0"/>
<feature type="compositionally biased region" description="Basic and acidic residues" evidence="8">
    <location>
        <begin position="430"/>
        <end position="441"/>
    </location>
</feature>
<name>A0A3A2ZME0_9EURO</name>
<reference evidence="11" key="1">
    <citation type="submission" date="2017-02" db="EMBL/GenBank/DDBJ databases">
        <authorList>
            <person name="Tafer H."/>
            <person name="Lopandic K."/>
        </authorList>
    </citation>
    <scope>NUCLEOTIDE SEQUENCE [LARGE SCALE GENOMIC DNA]</scope>
    <source>
        <strain evidence="11">CBS 366.77</strain>
    </source>
</reference>
<dbReference type="InterPro" id="IPR036864">
    <property type="entry name" value="Zn2-C6_fun-type_DNA-bd_sf"/>
</dbReference>
<dbReference type="GO" id="GO:0000981">
    <property type="term" value="F:DNA-binding transcription factor activity, RNA polymerase II-specific"/>
    <property type="evidence" value="ECO:0007669"/>
    <property type="project" value="InterPro"/>
</dbReference>
<keyword evidence="11" id="KW-1185">Reference proteome</keyword>
<evidence type="ECO:0000256" key="4">
    <source>
        <dbReference type="ARBA" id="ARBA00023125"/>
    </source>
</evidence>
<feature type="compositionally biased region" description="Pro residues" evidence="8">
    <location>
        <begin position="400"/>
        <end position="416"/>
    </location>
</feature>
<dbReference type="Proteomes" id="UP000266188">
    <property type="component" value="Unassembled WGS sequence"/>
</dbReference>
<dbReference type="EMBL" id="MVGC01000083">
    <property type="protein sequence ID" value="RJE24389.1"/>
    <property type="molecule type" value="Genomic_DNA"/>
</dbReference>
<evidence type="ECO:0000256" key="1">
    <source>
        <dbReference type="ARBA" id="ARBA00022723"/>
    </source>
</evidence>
<dbReference type="Pfam" id="PF00172">
    <property type="entry name" value="Zn_clus"/>
    <property type="match status" value="1"/>
</dbReference>
<proteinExistence type="predicted"/>
<dbReference type="OrthoDB" id="5575144at2759"/>